<dbReference type="Pfam" id="PF01022">
    <property type="entry name" value="HTH_5"/>
    <property type="match status" value="1"/>
</dbReference>
<dbReference type="EMBL" id="UFYW01000002">
    <property type="protein sequence ID" value="STF08789.1"/>
    <property type="molecule type" value="Genomic_DNA"/>
</dbReference>
<dbReference type="OrthoDB" id="9794330at2"/>
<keyword evidence="3" id="KW-0804">Transcription</keyword>
<dbReference type="RefSeq" id="WP_060815230.1">
    <property type="nucleotide sequence ID" value="NZ_JARPZP010000036.1"/>
</dbReference>
<evidence type="ECO:0000256" key="3">
    <source>
        <dbReference type="ARBA" id="ARBA00023163"/>
    </source>
</evidence>
<evidence type="ECO:0000259" key="4">
    <source>
        <dbReference type="PROSITE" id="PS50987"/>
    </source>
</evidence>
<evidence type="ECO:0000256" key="1">
    <source>
        <dbReference type="ARBA" id="ARBA00023015"/>
    </source>
</evidence>
<dbReference type="PANTHER" id="PTHR43132">
    <property type="entry name" value="ARSENICAL RESISTANCE OPERON REPRESSOR ARSR-RELATED"/>
    <property type="match status" value="1"/>
</dbReference>
<dbReference type="Gene3D" id="1.10.10.10">
    <property type="entry name" value="Winged helix-like DNA-binding domain superfamily/Winged helix DNA-binding domain"/>
    <property type="match status" value="1"/>
</dbReference>
<gene>
    <name evidence="5" type="primary">czrA_2</name>
    <name evidence="5" type="ORF">NCTC12360_03785</name>
</gene>
<dbReference type="PRINTS" id="PR00778">
    <property type="entry name" value="HTHARSR"/>
</dbReference>
<dbReference type="GO" id="GO:0003700">
    <property type="term" value="F:DNA-binding transcription factor activity"/>
    <property type="evidence" value="ECO:0007669"/>
    <property type="project" value="InterPro"/>
</dbReference>
<keyword evidence="6" id="KW-1185">Reference proteome</keyword>
<sequence>MISKKQQEKISSLFSCLSSPTRLAILFFLFEQKQANVSQIVDHVSISQSGVSHQLKTLKNYHLVKSIREGKEILYSLCDKHVITICDQIVEHTKELEIN</sequence>
<feature type="domain" description="HTH arsR-type" evidence="4">
    <location>
        <begin position="2"/>
        <end position="97"/>
    </location>
</feature>
<dbReference type="PANTHER" id="PTHR43132:SF6">
    <property type="entry name" value="HTH-TYPE TRANSCRIPTIONAL REPRESSOR CZRA"/>
    <property type="match status" value="1"/>
</dbReference>
<accession>A0A376L6K7</accession>
<evidence type="ECO:0000256" key="2">
    <source>
        <dbReference type="ARBA" id="ARBA00023125"/>
    </source>
</evidence>
<evidence type="ECO:0000313" key="5">
    <source>
        <dbReference type="EMBL" id="STF08789.1"/>
    </source>
</evidence>
<dbReference type="InterPro" id="IPR051011">
    <property type="entry name" value="Metal_resp_trans_reg"/>
</dbReference>
<dbReference type="Proteomes" id="UP000254807">
    <property type="component" value="Unassembled WGS sequence"/>
</dbReference>
<dbReference type="InterPro" id="IPR036390">
    <property type="entry name" value="WH_DNA-bd_sf"/>
</dbReference>
<dbReference type="InterPro" id="IPR036388">
    <property type="entry name" value="WH-like_DNA-bd_sf"/>
</dbReference>
<protein>
    <submittedName>
        <fullName evidence="5">ArsR family transcriptional regulator</fullName>
    </submittedName>
</protein>
<dbReference type="SUPFAM" id="SSF46785">
    <property type="entry name" value="Winged helix' DNA-binding domain"/>
    <property type="match status" value="1"/>
</dbReference>
<dbReference type="GO" id="GO:0003677">
    <property type="term" value="F:DNA binding"/>
    <property type="evidence" value="ECO:0007669"/>
    <property type="project" value="UniProtKB-KW"/>
</dbReference>
<keyword evidence="1" id="KW-0805">Transcription regulation</keyword>
<evidence type="ECO:0000313" key="6">
    <source>
        <dbReference type="Proteomes" id="UP000254807"/>
    </source>
</evidence>
<dbReference type="AlphaFoldDB" id="A0A376L6K7"/>
<dbReference type="PROSITE" id="PS50987">
    <property type="entry name" value="HTH_ARSR_2"/>
    <property type="match status" value="1"/>
</dbReference>
<reference evidence="5 6" key="1">
    <citation type="submission" date="2018-06" db="EMBL/GenBank/DDBJ databases">
        <authorList>
            <consortium name="Pathogen Informatics"/>
            <person name="Doyle S."/>
        </authorList>
    </citation>
    <scope>NUCLEOTIDE SEQUENCE [LARGE SCALE GENOMIC DNA]</scope>
    <source>
        <strain evidence="5 6">NCTC12360</strain>
    </source>
</reference>
<organism evidence="5 6">
    <name type="scientific">Enterococcus gallinarum</name>
    <dbReference type="NCBI Taxonomy" id="1353"/>
    <lineage>
        <taxon>Bacteria</taxon>
        <taxon>Bacillati</taxon>
        <taxon>Bacillota</taxon>
        <taxon>Bacilli</taxon>
        <taxon>Lactobacillales</taxon>
        <taxon>Enterococcaceae</taxon>
        <taxon>Enterococcus</taxon>
    </lineage>
</organism>
<proteinExistence type="predicted"/>
<name>A0A376L6K7_ENTGA</name>
<dbReference type="InterPro" id="IPR001845">
    <property type="entry name" value="HTH_ArsR_DNA-bd_dom"/>
</dbReference>
<keyword evidence="2" id="KW-0238">DNA-binding</keyword>
<dbReference type="InterPro" id="IPR011991">
    <property type="entry name" value="ArsR-like_HTH"/>
</dbReference>
<dbReference type="NCBIfam" id="NF033788">
    <property type="entry name" value="HTH_metalloreg"/>
    <property type="match status" value="1"/>
</dbReference>
<dbReference type="SMART" id="SM00418">
    <property type="entry name" value="HTH_ARSR"/>
    <property type="match status" value="1"/>
</dbReference>
<dbReference type="CDD" id="cd00090">
    <property type="entry name" value="HTH_ARSR"/>
    <property type="match status" value="1"/>
</dbReference>